<accession>A0A256F8U6</accession>
<evidence type="ECO:0000313" key="2">
    <source>
        <dbReference type="Proteomes" id="UP000216345"/>
    </source>
</evidence>
<sequence length="75" mass="8463">MARWDSIAIIISPLIDFPKDEAVREVPANRQASSAHTAQIPKILLFFRASYAVPTVMNRSSLTAAHDRTMTLWHE</sequence>
<organism evidence="1 2">
    <name type="scientific">Brucella rhizosphaerae</name>
    <dbReference type="NCBI Taxonomy" id="571254"/>
    <lineage>
        <taxon>Bacteria</taxon>
        <taxon>Pseudomonadati</taxon>
        <taxon>Pseudomonadota</taxon>
        <taxon>Alphaproteobacteria</taxon>
        <taxon>Hyphomicrobiales</taxon>
        <taxon>Brucellaceae</taxon>
        <taxon>Brucella/Ochrobactrum group</taxon>
        <taxon>Brucella</taxon>
    </lineage>
</organism>
<name>A0A256F8U6_9HYPH</name>
<keyword evidence="2" id="KW-1185">Reference proteome</keyword>
<dbReference type="EMBL" id="NNRK01000033">
    <property type="protein sequence ID" value="OYR11262.1"/>
    <property type="molecule type" value="Genomic_DNA"/>
</dbReference>
<evidence type="ECO:0000313" key="1">
    <source>
        <dbReference type="EMBL" id="OYR11262.1"/>
    </source>
</evidence>
<dbReference type="Proteomes" id="UP000216345">
    <property type="component" value="Unassembled WGS sequence"/>
</dbReference>
<reference evidence="1 2" key="1">
    <citation type="submission" date="2017-07" db="EMBL/GenBank/DDBJ databases">
        <title>Phylogenetic study on the rhizospheric bacterium Ochrobactrum sp. A44.</title>
        <authorList>
            <person name="Krzyzanowska D.M."/>
            <person name="Ossowicki A."/>
            <person name="Rajewska M."/>
            <person name="Maciag T."/>
            <person name="Kaczynski Z."/>
            <person name="Czerwicka M."/>
            <person name="Jafra S."/>
        </authorList>
    </citation>
    <scope>NUCLEOTIDE SEQUENCE [LARGE SCALE GENOMIC DNA]</scope>
    <source>
        <strain evidence="1 2">PR17</strain>
    </source>
</reference>
<dbReference type="AlphaFoldDB" id="A0A256F8U6"/>
<proteinExistence type="predicted"/>
<protein>
    <submittedName>
        <fullName evidence="1">Uncharacterized protein</fullName>
    </submittedName>
</protein>
<comment type="caution">
    <text evidence="1">The sequence shown here is derived from an EMBL/GenBank/DDBJ whole genome shotgun (WGS) entry which is preliminary data.</text>
</comment>
<gene>
    <name evidence="1" type="ORF">CEV32_1560</name>
</gene>